<keyword evidence="2 4" id="KW-0863">Zinc-finger</keyword>
<dbReference type="EMBL" id="JAPWDV010000003">
    <property type="protein sequence ID" value="KAJ6216977.1"/>
    <property type="molecule type" value="Genomic_DNA"/>
</dbReference>
<dbReference type="OrthoDB" id="270970at2759"/>
<comment type="caution">
    <text evidence="8">The sequence shown here is derived from an EMBL/GenBank/DDBJ whole genome shotgun (WGS) entry which is preliminary data.</text>
</comment>
<accession>A0A9Q0M3T8</accession>
<evidence type="ECO:0000256" key="2">
    <source>
        <dbReference type="ARBA" id="ARBA00022771"/>
    </source>
</evidence>
<dbReference type="PROSITE" id="PS50916">
    <property type="entry name" value="RABBD"/>
    <property type="match status" value="1"/>
</dbReference>
<evidence type="ECO:0000256" key="4">
    <source>
        <dbReference type="PROSITE-ProRule" id="PRU00091"/>
    </source>
</evidence>
<dbReference type="SUPFAM" id="SSF57903">
    <property type="entry name" value="FYVE/PHD zinc finger"/>
    <property type="match status" value="1"/>
</dbReference>
<dbReference type="Proteomes" id="UP001142055">
    <property type="component" value="Chromosome 3"/>
</dbReference>
<dbReference type="AlphaFoldDB" id="A0A9Q0M3T8"/>
<dbReference type="OMA" id="TCPNDRE"/>
<dbReference type="Gene3D" id="3.30.40.10">
    <property type="entry name" value="Zinc/RING finger domain, C3HC4 (zinc finger)"/>
    <property type="match status" value="1"/>
</dbReference>
<feature type="domain" description="RabBD" evidence="7">
    <location>
        <begin position="37"/>
        <end position="154"/>
    </location>
</feature>
<evidence type="ECO:0000256" key="1">
    <source>
        <dbReference type="ARBA" id="ARBA00022723"/>
    </source>
</evidence>
<evidence type="ECO:0000313" key="8">
    <source>
        <dbReference type="EMBL" id="KAJ6216977.1"/>
    </source>
</evidence>
<evidence type="ECO:0000313" key="9">
    <source>
        <dbReference type="Proteomes" id="UP001142055"/>
    </source>
</evidence>
<dbReference type="InterPro" id="IPR041282">
    <property type="entry name" value="FYVE_2"/>
</dbReference>
<keyword evidence="9" id="KW-1185">Reference proteome</keyword>
<evidence type="ECO:0000256" key="5">
    <source>
        <dbReference type="SAM" id="MobiDB-lite"/>
    </source>
</evidence>
<dbReference type="GO" id="GO:0006886">
    <property type="term" value="P:intracellular protein transport"/>
    <property type="evidence" value="ECO:0007669"/>
    <property type="project" value="InterPro"/>
</dbReference>
<reference evidence="8" key="1">
    <citation type="submission" date="2022-12" db="EMBL/GenBank/DDBJ databases">
        <title>Genome assemblies of Blomia tropicalis.</title>
        <authorList>
            <person name="Cui Y."/>
        </authorList>
    </citation>
    <scope>NUCLEOTIDE SEQUENCE</scope>
    <source>
        <tissue evidence="8">Adult mites</tissue>
    </source>
</reference>
<evidence type="ECO:0000259" key="6">
    <source>
        <dbReference type="PROSITE" id="PS50178"/>
    </source>
</evidence>
<dbReference type="InterPro" id="IPR013083">
    <property type="entry name" value="Znf_RING/FYVE/PHD"/>
</dbReference>
<dbReference type="GO" id="GO:0008270">
    <property type="term" value="F:zinc ion binding"/>
    <property type="evidence" value="ECO:0007669"/>
    <property type="project" value="UniProtKB-KW"/>
</dbReference>
<dbReference type="PANTHER" id="PTHR45729">
    <property type="entry name" value="RABPHILIN, ISOFORM A"/>
    <property type="match status" value="1"/>
</dbReference>
<dbReference type="Pfam" id="PF02318">
    <property type="entry name" value="FYVE_2"/>
    <property type="match status" value="1"/>
</dbReference>
<organism evidence="8 9">
    <name type="scientific">Blomia tropicalis</name>
    <name type="common">Mite</name>
    <dbReference type="NCBI Taxonomy" id="40697"/>
    <lineage>
        <taxon>Eukaryota</taxon>
        <taxon>Metazoa</taxon>
        <taxon>Ecdysozoa</taxon>
        <taxon>Arthropoda</taxon>
        <taxon>Chelicerata</taxon>
        <taxon>Arachnida</taxon>
        <taxon>Acari</taxon>
        <taxon>Acariformes</taxon>
        <taxon>Sarcoptiformes</taxon>
        <taxon>Astigmata</taxon>
        <taxon>Glycyphagoidea</taxon>
        <taxon>Echimyopodidae</taxon>
        <taxon>Blomia</taxon>
    </lineage>
</organism>
<gene>
    <name evidence="8" type="ORF">RDWZM_008134</name>
</gene>
<evidence type="ECO:0000259" key="7">
    <source>
        <dbReference type="PROSITE" id="PS50916"/>
    </source>
</evidence>
<dbReference type="InterPro" id="IPR010911">
    <property type="entry name" value="Rab_BD"/>
</dbReference>
<keyword evidence="1" id="KW-0479">Metal-binding</keyword>
<feature type="compositionally biased region" description="Low complexity" evidence="5">
    <location>
        <begin position="175"/>
        <end position="186"/>
    </location>
</feature>
<dbReference type="PROSITE" id="PS50178">
    <property type="entry name" value="ZF_FYVE"/>
    <property type="match status" value="1"/>
</dbReference>
<evidence type="ECO:0000256" key="3">
    <source>
        <dbReference type="ARBA" id="ARBA00022833"/>
    </source>
</evidence>
<keyword evidence="3" id="KW-0862">Zinc</keyword>
<dbReference type="InterPro" id="IPR017455">
    <property type="entry name" value="Znf_FYVE-rel"/>
</dbReference>
<sequence length="186" mass="21165">MNSEGSSWVCPNDRELMLRAKLETGWSCKSTQFQSLQWKQEKISESEKKMILEVLSKAQKTEEIEQKRIGKLMERLKNMKRSARGNGNQSCILCNESFGLFAFQAHQCHGCRKLVCTKCGVDTINKKNGTIWFCKICSETREVLKKSGCWFNNLSIELTNDIESSPHQCHEKSSADSISMISSKGE</sequence>
<name>A0A9Q0M3T8_BLOTA</name>
<dbReference type="GO" id="GO:0006887">
    <property type="term" value="P:exocytosis"/>
    <property type="evidence" value="ECO:0007669"/>
    <property type="project" value="TreeGrafter"/>
</dbReference>
<feature type="domain" description="FYVE-type" evidence="6">
    <location>
        <begin position="85"/>
        <end position="142"/>
    </location>
</feature>
<evidence type="ECO:0008006" key="10">
    <source>
        <dbReference type="Google" id="ProtNLM"/>
    </source>
</evidence>
<dbReference type="PANTHER" id="PTHR45729:SF6">
    <property type="entry name" value="RABPHILIN, ISOFORM A"/>
    <property type="match status" value="1"/>
</dbReference>
<feature type="region of interest" description="Disordered" evidence="5">
    <location>
        <begin position="167"/>
        <end position="186"/>
    </location>
</feature>
<dbReference type="InterPro" id="IPR043566">
    <property type="entry name" value="Rabphilin/DOC2/Noc2"/>
</dbReference>
<proteinExistence type="predicted"/>
<protein>
    <recommendedName>
        <fullName evidence="10">Rab effector Noc2</fullName>
    </recommendedName>
</protein>
<dbReference type="InterPro" id="IPR011011">
    <property type="entry name" value="Znf_FYVE_PHD"/>
</dbReference>
<dbReference type="GO" id="GO:0031267">
    <property type="term" value="F:small GTPase binding"/>
    <property type="evidence" value="ECO:0007669"/>
    <property type="project" value="InterPro"/>
</dbReference>